<dbReference type="GO" id="GO:0070210">
    <property type="term" value="C:Rpd3L-Expanded complex"/>
    <property type="evidence" value="ECO:0007669"/>
    <property type="project" value="TreeGrafter"/>
</dbReference>
<protein>
    <recommendedName>
        <fullName evidence="2">SWIRM domain-containing protein</fullName>
    </recommendedName>
</protein>
<dbReference type="OrthoDB" id="5598695at2759"/>
<dbReference type="Proteomes" id="UP000094236">
    <property type="component" value="Unassembled WGS sequence"/>
</dbReference>
<feature type="compositionally biased region" description="Low complexity" evidence="1">
    <location>
        <begin position="305"/>
        <end position="321"/>
    </location>
</feature>
<accession>A0A1E4TUC3</accession>
<feature type="compositionally biased region" description="Low complexity" evidence="1">
    <location>
        <begin position="8"/>
        <end position="24"/>
    </location>
</feature>
<dbReference type="AlphaFoldDB" id="A0A1E4TUC3"/>
<dbReference type="GO" id="GO:0003682">
    <property type="term" value="F:chromatin binding"/>
    <property type="evidence" value="ECO:0007669"/>
    <property type="project" value="TreeGrafter"/>
</dbReference>
<dbReference type="PROSITE" id="PS50934">
    <property type="entry name" value="SWIRM"/>
    <property type="match status" value="1"/>
</dbReference>
<dbReference type="Pfam" id="PF04433">
    <property type="entry name" value="SWIRM"/>
    <property type="match status" value="1"/>
</dbReference>
<dbReference type="PANTHER" id="PTHR12374:SF21">
    <property type="entry name" value="SWIRM DOMAIN-CONTAINING PROTEIN FUN19-RELATED"/>
    <property type="match status" value="1"/>
</dbReference>
<dbReference type="PANTHER" id="PTHR12374">
    <property type="entry name" value="TRANSCRIPTIONAL ADAPTOR 2 ADA2 -RELATED"/>
    <property type="match status" value="1"/>
</dbReference>
<dbReference type="GO" id="GO:0006338">
    <property type="term" value="P:chromatin remodeling"/>
    <property type="evidence" value="ECO:0007669"/>
    <property type="project" value="TreeGrafter"/>
</dbReference>
<evidence type="ECO:0000313" key="4">
    <source>
        <dbReference type="Proteomes" id="UP000094236"/>
    </source>
</evidence>
<keyword evidence="4" id="KW-1185">Reference proteome</keyword>
<gene>
    <name evidence="3" type="ORF">PACTADRAFT_50056</name>
</gene>
<dbReference type="FunFam" id="1.10.10.10:FF:000087">
    <property type="entry name" value="Transcriptional adapter 2"/>
    <property type="match status" value="1"/>
</dbReference>
<dbReference type="InterPro" id="IPR009057">
    <property type="entry name" value="Homeodomain-like_sf"/>
</dbReference>
<feature type="compositionally biased region" description="Basic and acidic residues" evidence="1">
    <location>
        <begin position="279"/>
        <end position="293"/>
    </location>
</feature>
<dbReference type="GO" id="GO:0006357">
    <property type="term" value="P:regulation of transcription by RNA polymerase II"/>
    <property type="evidence" value="ECO:0007669"/>
    <property type="project" value="TreeGrafter"/>
</dbReference>
<feature type="compositionally biased region" description="Basic residues" evidence="1">
    <location>
        <begin position="322"/>
        <end position="334"/>
    </location>
</feature>
<dbReference type="InterPro" id="IPR036388">
    <property type="entry name" value="WH-like_DNA-bd_sf"/>
</dbReference>
<dbReference type="STRING" id="669874.A0A1E4TUC3"/>
<organism evidence="3 4">
    <name type="scientific">Pachysolen tannophilus NRRL Y-2460</name>
    <dbReference type="NCBI Taxonomy" id="669874"/>
    <lineage>
        <taxon>Eukaryota</taxon>
        <taxon>Fungi</taxon>
        <taxon>Dikarya</taxon>
        <taxon>Ascomycota</taxon>
        <taxon>Saccharomycotina</taxon>
        <taxon>Pichiomycetes</taxon>
        <taxon>Pachysolenaceae</taxon>
        <taxon>Pachysolen</taxon>
    </lineage>
</organism>
<dbReference type="EMBL" id="KV454014">
    <property type="protein sequence ID" value="ODV95319.1"/>
    <property type="molecule type" value="Genomic_DNA"/>
</dbReference>
<feature type="domain" description="SWIRM" evidence="2">
    <location>
        <begin position="371"/>
        <end position="470"/>
    </location>
</feature>
<dbReference type="InterPro" id="IPR007526">
    <property type="entry name" value="SWIRM"/>
</dbReference>
<dbReference type="GO" id="GO:0003713">
    <property type="term" value="F:transcription coactivator activity"/>
    <property type="evidence" value="ECO:0007669"/>
    <property type="project" value="TreeGrafter"/>
</dbReference>
<feature type="compositionally biased region" description="Low complexity" evidence="1">
    <location>
        <begin position="72"/>
        <end position="100"/>
    </location>
</feature>
<evidence type="ECO:0000256" key="1">
    <source>
        <dbReference type="SAM" id="MobiDB-lite"/>
    </source>
</evidence>
<feature type="region of interest" description="Disordered" evidence="1">
    <location>
        <begin position="72"/>
        <end position="120"/>
    </location>
</feature>
<evidence type="ECO:0000259" key="2">
    <source>
        <dbReference type="PROSITE" id="PS50934"/>
    </source>
</evidence>
<feature type="compositionally biased region" description="Low complexity" evidence="1">
    <location>
        <begin position="237"/>
        <end position="258"/>
    </location>
</feature>
<feature type="region of interest" description="Disordered" evidence="1">
    <location>
        <begin position="1"/>
        <end position="24"/>
    </location>
</feature>
<dbReference type="Gene3D" id="1.10.10.10">
    <property type="entry name" value="Winged helix-like DNA-binding domain superfamily/Winged helix DNA-binding domain"/>
    <property type="match status" value="1"/>
</dbReference>
<sequence length="470" mass="52783">MSVLYQYNNNSNNNNNNGVPSSSSYTNAVSCLTPTIMNEKAPENNSNGVDSGSVGGHELVIGESIINSTNNNTNNNINNNNNNNNNANVNINSGVVGGTTRKADSDQSTIPSPPLSPAQRTPVLVNTRTTTPITLLGKDLFDSNNKELFGKLETQKEFFKDEKKIDEVKQQKIEQAPPLSKKRNHSEMIINTINDEFPLEKMGDCVLKINAWSDLTTNNFKKRHISFLQSYSIFRGNSSSSKSSTSNNNNFNSKRSYNTIPRTRRNIHHINTTSDDNSETERVRTRRVAREASRTMSDIDEENHLSSSTVSRSSPLPSSVTHHNRPSTPKKPRKPKTETYSTPSSPVIVDYESIPDYSPDISTLPNNSKCLKTEWKGQPMNLSYDPLISKLHPAEVTLASILRLPCSIYLDSKRRLFAEKVSRLRKHLPFRRTDAQKACKIDVNKASRLFASFEKVGWLKDENFKKFLKN</sequence>
<name>A0A1E4TUC3_PACTA</name>
<dbReference type="SUPFAM" id="SSF46689">
    <property type="entry name" value="Homeodomain-like"/>
    <property type="match status" value="1"/>
</dbReference>
<feature type="region of interest" description="Disordered" evidence="1">
    <location>
        <begin position="236"/>
        <end position="348"/>
    </location>
</feature>
<reference evidence="4" key="1">
    <citation type="submission" date="2016-05" db="EMBL/GenBank/DDBJ databases">
        <title>Comparative genomics of biotechnologically important yeasts.</title>
        <authorList>
            <consortium name="DOE Joint Genome Institute"/>
            <person name="Riley R."/>
            <person name="Haridas S."/>
            <person name="Wolfe K.H."/>
            <person name="Lopes M.R."/>
            <person name="Hittinger C.T."/>
            <person name="Goker M."/>
            <person name="Salamov A."/>
            <person name="Wisecaver J."/>
            <person name="Long T.M."/>
            <person name="Aerts A.L."/>
            <person name="Barry K."/>
            <person name="Choi C."/>
            <person name="Clum A."/>
            <person name="Coughlan A.Y."/>
            <person name="Deshpande S."/>
            <person name="Douglass A.P."/>
            <person name="Hanson S.J."/>
            <person name="Klenk H.-P."/>
            <person name="Labutti K."/>
            <person name="Lapidus A."/>
            <person name="Lindquist E."/>
            <person name="Lipzen A."/>
            <person name="Meier-Kolthoff J.P."/>
            <person name="Ohm R.A."/>
            <person name="Otillar R.P."/>
            <person name="Pangilinan J."/>
            <person name="Peng Y."/>
            <person name="Rokas A."/>
            <person name="Rosa C.A."/>
            <person name="Scheuner C."/>
            <person name="Sibirny A.A."/>
            <person name="Slot J.C."/>
            <person name="Stielow J.B."/>
            <person name="Sun H."/>
            <person name="Kurtzman C.P."/>
            <person name="Blackwell M."/>
            <person name="Grigoriev I.V."/>
            <person name="Jeffries T.W."/>
        </authorList>
    </citation>
    <scope>NUCLEOTIDE SEQUENCE [LARGE SCALE GENOMIC DNA]</scope>
    <source>
        <strain evidence="4">NRRL Y-2460</strain>
    </source>
</reference>
<proteinExistence type="predicted"/>
<evidence type="ECO:0000313" key="3">
    <source>
        <dbReference type="EMBL" id="ODV95319.1"/>
    </source>
</evidence>